<comment type="caution">
    <text evidence="5">The sequence shown here is derived from an EMBL/GenBank/DDBJ whole genome shotgun (WGS) entry which is preliminary data.</text>
</comment>
<dbReference type="EMBL" id="QEFB01000018">
    <property type="protein sequence ID" value="PWC04718.1"/>
    <property type="molecule type" value="Genomic_DNA"/>
</dbReference>
<evidence type="ECO:0000259" key="4">
    <source>
        <dbReference type="PROSITE" id="PS50995"/>
    </source>
</evidence>
<dbReference type="PROSITE" id="PS50995">
    <property type="entry name" value="HTH_MARR_2"/>
    <property type="match status" value="1"/>
</dbReference>
<feature type="domain" description="HTH marR-type" evidence="4">
    <location>
        <begin position="19"/>
        <end position="153"/>
    </location>
</feature>
<dbReference type="InterPro" id="IPR023187">
    <property type="entry name" value="Tscrpt_reg_MarR-type_CS"/>
</dbReference>
<proteinExistence type="predicted"/>
<keyword evidence="2" id="KW-0238">DNA-binding</keyword>
<evidence type="ECO:0000256" key="3">
    <source>
        <dbReference type="ARBA" id="ARBA00023163"/>
    </source>
</evidence>
<dbReference type="GO" id="GO:0006950">
    <property type="term" value="P:response to stress"/>
    <property type="evidence" value="ECO:0007669"/>
    <property type="project" value="TreeGrafter"/>
</dbReference>
<dbReference type="SMART" id="SM00347">
    <property type="entry name" value="HTH_MARR"/>
    <property type="match status" value="1"/>
</dbReference>
<accession>A0A2U1TAL0</accession>
<dbReference type="Gene3D" id="1.10.10.10">
    <property type="entry name" value="Winged helix-like DNA-binding domain superfamily/Winged helix DNA-binding domain"/>
    <property type="match status" value="1"/>
</dbReference>
<dbReference type="InterPro" id="IPR036388">
    <property type="entry name" value="WH-like_DNA-bd_sf"/>
</dbReference>
<dbReference type="PANTHER" id="PTHR33164">
    <property type="entry name" value="TRANSCRIPTIONAL REGULATOR, MARR FAMILY"/>
    <property type="match status" value="1"/>
</dbReference>
<dbReference type="PRINTS" id="PR00598">
    <property type="entry name" value="HTHMARR"/>
</dbReference>
<keyword evidence="6" id="KW-1185">Reference proteome</keyword>
<dbReference type="InterPro" id="IPR011991">
    <property type="entry name" value="ArsR-like_HTH"/>
</dbReference>
<sequence>MTSDPTDVAPDSDRHSTAIVGVEVNMGALSRKLQLVLKNAAAAIDPTLPLAGFQLLRLIQRCGSVQASVAAERLVVDRSVVSRHIRQLEELGLVETRTDPSDGRARFLVLTEEGTRRLRSVNPSGRSVMYPLLTDWEVDELESFAAQLERLTEAIDHRNDDATD</sequence>
<evidence type="ECO:0000313" key="6">
    <source>
        <dbReference type="Proteomes" id="UP000244962"/>
    </source>
</evidence>
<dbReference type="Proteomes" id="UP000244962">
    <property type="component" value="Unassembled WGS sequence"/>
</dbReference>
<dbReference type="InterPro" id="IPR036390">
    <property type="entry name" value="WH_DNA-bd_sf"/>
</dbReference>
<name>A0A2U1TAL0_9MICO</name>
<dbReference type="Pfam" id="PF12802">
    <property type="entry name" value="MarR_2"/>
    <property type="match status" value="1"/>
</dbReference>
<evidence type="ECO:0000313" key="5">
    <source>
        <dbReference type="EMBL" id="PWC04718.1"/>
    </source>
</evidence>
<dbReference type="AlphaFoldDB" id="A0A2U1TAL0"/>
<organism evidence="5 6">
    <name type="scientific">Mycetocola zhujimingii</name>
    <dbReference type="NCBI Taxonomy" id="2079792"/>
    <lineage>
        <taxon>Bacteria</taxon>
        <taxon>Bacillati</taxon>
        <taxon>Actinomycetota</taxon>
        <taxon>Actinomycetes</taxon>
        <taxon>Micrococcales</taxon>
        <taxon>Microbacteriaceae</taxon>
        <taxon>Mycetocola</taxon>
    </lineage>
</organism>
<dbReference type="InterPro" id="IPR000835">
    <property type="entry name" value="HTH_MarR-typ"/>
</dbReference>
<evidence type="ECO:0000256" key="1">
    <source>
        <dbReference type="ARBA" id="ARBA00023015"/>
    </source>
</evidence>
<dbReference type="PROSITE" id="PS01117">
    <property type="entry name" value="HTH_MARR_1"/>
    <property type="match status" value="1"/>
</dbReference>
<dbReference type="InterPro" id="IPR039422">
    <property type="entry name" value="MarR/SlyA-like"/>
</dbReference>
<dbReference type="PANTHER" id="PTHR33164:SF57">
    <property type="entry name" value="MARR-FAMILY TRANSCRIPTIONAL REGULATOR"/>
    <property type="match status" value="1"/>
</dbReference>
<dbReference type="RefSeq" id="WP_108963760.1">
    <property type="nucleotide sequence ID" value="NZ_QEFB01000018.1"/>
</dbReference>
<dbReference type="SUPFAM" id="SSF46785">
    <property type="entry name" value="Winged helix' DNA-binding domain"/>
    <property type="match status" value="1"/>
</dbReference>
<dbReference type="GO" id="GO:0003700">
    <property type="term" value="F:DNA-binding transcription factor activity"/>
    <property type="evidence" value="ECO:0007669"/>
    <property type="project" value="InterPro"/>
</dbReference>
<protein>
    <submittedName>
        <fullName evidence="5">MarR family transcriptional regulator</fullName>
    </submittedName>
</protein>
<reference evidence="6" key="1">
    <citation type="submission" date="2018-04" db="EMBL/GenBank/DDBJ databases">
        <authorList>
            <person name="Liu S."/>
            <person name="Wang Z."/>
            <person name="Li J."/>
        </authorList>
    </citation>
    <scope>NUCLEOTIDE SEQUENCE [LARGE SCALE GENOMIC DNA]</scope>
    <source>
        <strain evidence="6">622</strain>
    </source>
</reference>
<dbReference type="CDD" id="cd00090">
    <property type="entry name" value="HTH_ARSR"/>
    <property type="match status" value="1"/>
</dbReference>
<evidence type="ECO:0000256" key="2">
    <source>
        <dbReference type="ARBA" id="ARBA00023125"/>
    </source>
</evidence>
<gene>
    <name evidence="5" type="ORF">DF223_14880</name>
</gene>
<dbReference type="GO" id="GO:0003677">
    <property type="term" value="F:DNA binding"/>
    <property type="evidence" value="ECO:0007669"/>
    <property type="project" value="UniProtKB-KW"/>
</dbReference>
<keyword evidence="3" id="KW-0804">Transcription</keyword>
<keyword evidence="1" id="KW-0805">Transcription regulation</keyword>